<feature type="transmembrane region" description="Helical" evidence="6">
    <location>
        <begin position="429"/>
        <end position="451"/>
    </location>
</feature>
<evidence type="ECO:0000313" key="8">
    <source>
        <dbReference type="EMBL" id="CEO59577.1"/>
    </source>
</evidence>
<dbReference type="PROSITE" id="PS50850">
    <property type="entry name" value="MFS"/>
    <property type="match status" value="1"/>
</dbReference>
<protein>
    <recommendedName>
        <fullName evidence="7">Major facilitator superfamily (MFS) profile domain-containing protein</fullName>
    </recommendedName>
</protein>
<feature type="domain" description="Major facilitator superfamily (MFS) profile" evidence="7">
    <location>
        <begin position="171"/>
        <end position="593"/>
    </location>
</feature>
<dbReference type="GO" id="GO:0005886">
    <property type="term" value="C:plasma membrane"/>
    <property type="evidence" value="ECO:0007669"/>
    <property type="project" value="TreeGrafter"/>
</dbReference>
<keyword evidence="3 6" id="KW-1133">Transmembrane helix</keyword>
<feature type="transmembrane region" description="Helical" evidence="6">
    <location>
        <begin position="560"/>
        <end position="585"/>
    </location>
</feature>
<feature type="transmembrane region" description="Helical" evidence="6">
    <location>
        <begin position="172"/>
        <end position="193"/>
    </location>
</feature>
<feature type="transmembrane region" description="Helical" evidence="6">
    <location>
        <begin position="392"/>
        <end position="417"/>
    </location>
</feature>
<evidence type="ECO:0000256" key="4">
    <source>
        <dbReference type="ARBA" id="ARBA00023136"/>
    </source>
</evidence>
<evidence type="ECO:0000256" key="1">
    <source>
        <dbReference type="ARBA" id="ARBA00004141"/>
    </source>
</evidence>
<dbReference type="Gene3D" id="1.20.1250.20">
    <property type="entry name" value="MFS general substrate transporter like domains"/>
    <property type="match status" value="1"/>
</dbReference>
<dbReference type="PANTHER" id="PTHR23502:SF2">
    <property type="entry name" value="TRANSPORTER, PUTATIVE (AFU_ORTHOLOGUE AFUA_2G08910)-RELATED"/>
    <property type="match status" value="1"/>
</dbReference>
<dbReference type="PANTHER" id="PTHR23502">
    <property type="entry name" value="MAJOR FACILITATOR SUPERFAMILY"/>
    <property type="match status" value="1"/>
</dbReference>
<dbReference type="SUPFAM" id="SSF103473">
    <property type="entry name" value="MFS general substrate transporter"/>
    <property type="match status" value="1"/>
</dbReference>
<evidence type="ECO:0000313" key="9">
    <source>
        <dbReference type="Proteomes" id="UP000042958"/>
    </source>
</evidence>
<feature type="transmembrane region" description="Helical" evidence="6">
    <location>
        <begin position="323"/>
        <end position="344"/>
    </location>
</feature>
<evidence type="ECO:0000256" key="2">
    <source>
        <dbReference type="ARBA" id="ARBA00022692"/>
    </source>
</evidence>
<dbReference type="OrthoDB" id="268400at2759"/>
<dbReference type="EMBL" id="CDHK01000003">
    <property type="protein sequence ID" value="CEO59577.1"/>
    <property type="molecule type" value="Genomic_DNA"/>
</dbReference>
<keyword evidence="9" id="KW-1185">Reference proteome</keyword>
<proteinExistence type="predicted"/>
<feature type="compositionally biased region" description="Low complexity" evidence="5">
    <location>
        <begin position="1"/>
        <end position="10"/>
    </location>
</feature>
<dbReference type="STRING" id="104259.A0A0F7VIX6"/>
<organism evidence="8 9">
    <name type="scientific">Penicillium brasilianum</name>
    <dbReference type="NCBI Taxonomy" id="104259"/>
    <lineage>
        <taxon>Eukaryota</taxon>
        <taxon>Fungi</taxon>
        <taxon>Dikarya</taxon>
        <taxon>Ascomycota</taxon>
        <taxon>Pezizomycotina</taxon>
        <taxon>Eurotiomycetes</taxon>
        <taxon>Eurotiomycetidae</taxon>
        <taxon>Eurotiales</taxon>
        <taxon>Aspergillaceae</taxon>
        <taxon>Penicillium</taxon>
    </lineage>
</organism>
<feature type="compositionally biased region" description="Basic and acidic residues" evidence="5">
    <location>
        <begin position="40"/>
        <end position="54"/>
    </location>
</feature>
<dbReference type="InterPro" id="IPR036259">
    <property type="entry name" value="MFS_trans_sf"/>
</dbReference>
<sequence>MTTAATTSSTGSVPHPINTQSTPVKLSRKCPMGYGLQKGPQKDAPRHKNPRRDPLAPSVFSPEQRSLFSLALLVPVFLLLHIPSLTFSEVGNLPEHWNLGLYPHTPPIFPGSKAMTGATLGQTIKATNSETSVHLEDVPPSPPINMLEDSGPPIRSLQDPRNWPQWKKNAQILMVAFHSCVSTFMAAGIIPAYDIFAEQYGVTVPDASYLTSFQILLLGLAPLLWNPVTAIYGRYHISMFSVLGSMVCNIGGARCTTYGGQMATRVLTAFLISPPIGNGSGVVTDLCEPEKRAQKLGWWTLMTTIGTPLGPFLMGFVTKHLGVQWIFWIFAIINFCQFVVYVALGDETIYNPENERKTSGFFGKLMPRKIISHSLSPRDFVAPFSLAMTPRVLIAACAHAITFCYGNIAMIVEMPIAFGEKFHFDAQQIGLQFIAIIVGCVLGEQVSGPICDWFLKRVRQSRGYSCPADRLWLSYIAFGTIIAGLLTWGFQLQHAITWNVTPCVGAAIASFGNQMQTTILTTFAVESKKERSAEVGVFVNVCRQIYGFIGPFYLPHMFTALGFGGAAGVMVAIVGGCAMIPIIAVQFVTTQSAKH</sequence>
<accession>A0A0F7VIX6</accession>
<feature type="transmembrane region" description="Helical" evidence="6">
    <location>
        <begin position="472"/>
        <end position="490"/>
    </location>
</feature>
<evidence type="ECO:0000256" key="6">
    <source>
        <dbReference type="SAM" id="Phobius"/>
    </source>
</evidence>
<dbReference type="GO" id="GO:0022857">
    <property type="term" value="F:transmembrane transporter activity"/>
    <property type="evidence" value="ECO:0007669"/>
    <property type="project" value="InterPro"/>
</dbReference>
<comment type="subcellular location">
    <subcellularLocation>
        <location evidence="1">Membrane</location>
        <topology evidence="1">Multi-pass membrane protein</topology>
    </subcellularLocation>
</comment>
<keyword evidence="2 6" id="KW-0812">Transmembrane</keyword>
<feature type="region of interest" description="Disordered" evidence="5">
    <location>
        <begin position="1"/>
        <end position="59"/>
    </location>
</feature>
<dbReference type="Proteomes" id="UP000042958">
    <property type="component" value="Unassembled WGS sequence"/>
</dbReference>
<dbReference type="Pfam" id="PF07690">
    <property type="entry name" value="MFS_1"/>
    <property type="match status" value="1"/>
</dbReference>
<keyword evidence="4 6" id="KW-0472">Membrane</keyword>
<feature type="transmembrane region" description="Helical" evidence="6">
    <location>
        <begin position="213"/>
        <end position="233"/>
    </location>
</feature>
<dbReference type="AlphaFoldDB" id="A0A0F7VIX6"/>
<evidence type="ECO:0000259" key="7">
    <source>
        <dbReference type="PROSITE" id="PS50850"/>
    </source>
</evidence>
<gene>
    <name evidence="8" type="ORF">PMG11_04250</name>
</gene>
<dbReference type="InterPro" id="IPR020846">
    <property type="entry name" value="MFS_dom"/>
</dbReference>
<evidence type="ECO:0000256" key="5">
    <source>
        <dbReference type="SAM" id="MobiDB-lite"/>
    </source>
</evidence>
<reference evidence="9" key="1">
    <citation type="journal article" date="2015" name="Genome Announc.">
        <title>Draft genome sequence of the fungus Penicillium brasilianum MG11.</title>
        <authorList>
            <person name="Horn F."/>
            <person name="Linde J."/>
            <person name="Mattern D.J."/>
            <person name="Walther G."/>
            <person name="Guthke R."/>
            <person name="Brakhage A.A."/>
            <person name="Valiante V."/>
        </authorList>
    </citation>
    <scope>NUCLEOTIDE SEQUENCE [LARGE SCALE GENOMIC DNA]</scope>
    <source>
        <strain evidence="9">MG11</strain>
    </source>
</reference>
<evidence type="ECO:0000256" key="3">
    <source>
        <dbReference type="ARBA" id="ARBA00022989"/>
    </source>
</evidence>
<name>A0A0F7VIX6_PENBI</name>
<feature type="transmembrane region" description="Helical" evidence="6">
    <location>
        <begin position="296"/>
        <end position="317"/>
    </location>
</feature>
<dbReference type="InterPro" id="IPR011701">
    <property type="entry name" value="MFS"/>
</dbReference>